<feature type="domain" description="Cyclic nucleotide-binding" evidence="10">
    <location>
        <begin position="284"/>
        <end position="372"/>
    </location>
</feature>
<name>A0ABD3F9A9_9STRA</name>
<comment type="caution">
    <text evidence="11">The sequence shown here is derived from an EMBL/GenBank/DDBJ whole genome shotgun (WGS) entry which is preliminary data.</text>
</comment>
<evidence type="ECO:0000256" key="4">
    <source>
        <dbReference type="ARBA" id="ARBA00022989"/>
    </source>
</evidence>
<dbReference type="InterPro" id="IPR018488">
    <property type="entry name" value="cNMP-bd_CS"/>
</dbReference>
<keyword evidence="8" id="KW-0407">Ion channel</keyword>
<dbReference type="Gene3D" id="2.60.120.10">
    <property type="entry name" value="Jelly Rolls"/>
    <property type="match status" value="2"/>
</dbReference>
<dbReference type="CDD" id="cd00038">
    <property type="entry name" value="CAP_ED"/>
    <property type="match status" value="2"/>
</dbReference>
<keyword evidence="7" id="KW-1071">Ligand-gated ion channel</keyword>
<feature type="transmembrane region" description="Helical" evidence="9">
    <location>
        <begin position="1056"/>
        <end position="1079"/>
    </location>
</feature>
<dbReference type="InterPro" id="IPR018490">
    <property type="entry name" value="cNMP-bd_dom_sf"/>
</dbReference>
<dbReference type="Gene3D" id="1.10.287.630">
    <property type="entry name" value="Helix hairpin bin"/>
    <property type="match status" value="1"/>
</dbReference>
<dbReference type="InterPro" id="IPR014710">
    <property type="entry name" value="RmlC-like_jellyroll"/>
</dbReference>
<sequence>MRSAQRYLGDEFAFDVLCALPCEYVNMSSYGLMRLPRLVRVYRIRKNLEELEQFISLNGKRHLFLLGMLLFMMAHVIACTYFGISYFEGFDPNEDEAWICPSSLCLRGLNATHLENCNGNVFNVEVDQVKLQKITVLEYFRSLYFAVGVFASPGNSIEPTSDIQYVAALVFMLGGFLVSAVVVDNVQKRLTASAFEQKEFFEASSRIQLFLRRQKVPSTIHHRVKSFLDYWWSSHRGSVISELLADLPRHIRLDLLRNICKPVLQTLAGLECAHQVRDDLEEVLVENAQFVLYGQGETVYRHGDYVTGLFFLLEGEASMVQISGSPSDIRRGRFFGVAALMHQERGEGYTEHVSANSGCVLLFISRDQLQAMEAIFPPLKEELLALDYRLQRGKLASIMSTDTDQDVSTEVKTKARALHAVIAGLRTYFTTVYDPDSIFILAWETWVFGVVTIQWALVMFEACFPLTMGEHRAGDCLMLFLEISFILDMCIRSRLGFYEYGNKTMDFQRIRRQYFSSGVFALDIVALLPFYLVNWSIPPADRWDLVNLNKLLRVLKVPGQLQALETRYLKRTTELRIFKLLYYTFMLSHILGCIWFNFASGAAAPSFSKDRSTAFGESRWFPSKELENGSHTLQYMASLHWSFSLMSSSGSSDAPSTTWESLFSVITMTSGIFLFAYVIGNFTDIIELTSSEAREFNAKMSAICQMLDHFRMPGSLQKRVKTFLLFKRFHTITQERVLVHCLPPPLLTDIRLVFLKPMIEQVDFLAGMERSITRMLVSQFTQVLVARGEFVCKYGDKGSDMFFVFTGVLNVLLPLRVASRITLKKVAEAVAGKKGLDQNESISRDGPRMDDIINMVINGQHSVQNQPKKVNEISAGGYFGENGLFTNSQRNAYIQAQTSCILYRLSRESLELVFDRYPDWQEKVKQITSIHQEQARLQQLSRAVQCRGVSVSPGLVVSRSDIMNERAESLKERRNNARGTNSQGSLIWLDLIRWLKRRVVEPLLKLLDGLIHGAAVQSELHHFWLRLMIACTVYVAMMIPYQFVMDAMSRATVTASVAKVLELLCEIAFVVDLWFSWYVQECLTSMELYDQKLRSIYKKERML</sequence>
<feature type="transmembrane region" description="Helical" evidence="9">
    <location>
        <begin position="518"/>
        <end position="537"/>
    </location>
</feature>
<evidence type="ECO:0000256" key="9">
    <source>
        <dbReference type="SAM" id="Phobius"/>
    </source>
</evidence>
<dbReference type="Gene3D" id="1.10.287.70">
    <property type="match status" value="2"/>
</dbReference>
<dbReference type="PANTHER" id="PTHR45638:SF11">
    <property type="entry name" value="CYCLIC NUCLEOTIDE-GATED CATION CHANNEL SUBUNIT A"/>
    <property type="match status" value="1"/>
</dbReference>
<keyword evidence="4 9" id="KW-1133">Transmembrane helix</keyword>
<feature type="domain" description="Cyclic nucleotide-binding" evidence="10">
    <location>
        <begin position="764"/>
        <end position="914"/>
    </location>
</feature>
<keyword evidence="6 9" id="KW-0472">Membrane</keyword>
<dbReference type="SUPFAM" id="SSF51206">
    <property type="entry name" value="cAMP-binding domain-like"/>
    <property type="match status" value="2"/>
</dbReference>
<protein>
    <recommendedName>
        <fullName evidence="10">Cyclic nucleotide-binding domain-containing protein</fullName>
    </recommendedName>
</protein>
<evidence type="ECO:0000256" key="6">
    <source>
        <dbReference type="ARBA" id="ARBA00023136"/>
    </source>
</evidence>
<feature type="transmembrane region" description="Helical" evidence="9">
    <location>
        <begin position="63"/>
        <end position="84"/>
    </location>
</feature>
<dbReference type="GO" id="GO:0034220">
    <property type="term" value="P:monoatomic ion transmembrane transport"/>
    <property type="evidence" value="ECO:0007669"/>
    <property type="project" value="UniProtKB-KW"/>
</dbReference>
<gene>
    <name evidence="11" type="ORF">V7S43_011992</name>
</gene>
<dbReference type="Pfam" id="PF00027">
    <property type="entry name" value="cNMP_binding"/>
    <property type="match status" value="2"/>
</dbReference>
<evidence type="ECO:0000313" key="11">
    <source>
        <dbReference type="EMBL" id="KAL3663051.1"/>
    </source>
</evidence>
<evidence type="ECO:0000256" key="8">
    <source>
        <dbReference type="ARBA" id="ARBA00023303"/>
    </source>
</evidence>
<feature type="transmembrane region" description="Helical" evidence="9">
    <location>
        <begin position="1023"/>
        <end position="1044"/>
    </location>
</feature>
<evidence type="ECO:0000256" key="1">
    <source>
        <dbReference type="ARBA" id="ARBA00004141"/>
    </source>
</evidence>
<evidence type="ECO:0000313" key="12">
    <source>
        <dbReference type="Proteomes" id="UP001632037"/>
    </source>
</evidence>
<dbReference type="SUPFAM" id="SSF81324">
    <property type="entry name" value="Voltage-gated potassium channels"/>
    <property type="match status" value="2"/>
</dbReference>
<proteinExistence type="predicted"/>
<dbReference type="PROSITE" id="PS00888">
    <property type="entry name" value="CNMP_BINDING_1"/>
    <property type="match status" value="1"/>
</dbReference>
<evidence type="ECO:0000259" key="10">
    <source>
        <dbReference type="PROSITE" id="PS50042"/>
    </source>
</evidence>
<keyword evidence="5" id="KW-0406">Ion transport</keyword>
<dbReference type="Pfam" id="PF00520">
    <property type="entry name" value="Ion_trans"/>
    <property type="match status" value="1"/>
</dbReference>
<dbReference type="Proteomes" id="UP001632037">
    <property type="component" value="Unassembled WGS sequence"/>
</dbReference>
<feature type="transmembrane region" description="Helical" evidence="9">
    <location>
        <begin position="580"/>
        <end position="599"/>
    </location>
</feature>
<dbReference type="InterPro" id="IPR005821">
    <property type="entry name" value="Ion_trans_dom"/>
</dbReference>
<keyword evidence="3 9" id="KW-0812">Transmembrane</keyword>
<dbReference type="InterPro" id="IPR050866">
    <property type="entry name" value="CNG_cation_channel"/>
</dbReference>
<dbReference type="InterPro" id="IPR000595">
    <property type="entry name" value="cNMP-bd_dom"/>
</dbReference>
<evidence type="ECO:0000256" key="3">
    <source>
        <dbReference type="ARBA" id="ARBA00022692"/>
    </source>
</evidence>
<dbReference type="SMART" id="SM00100">
    <property type="entry name" value="cNMP"/>
    <property type="match status" value="2"/>
</dbReference>
<dbReference type="PROSITE" id="PS50042">
    <property type="entry name" value="CNMP_BINDING_3"/>
    <property type="match status" value="2"/>
</dbReference>
<dbReference type="AlphaFoldDB" id="A0ABD3F9A9"/>
<comment type="subcellular location">
    <subcellularLocation>
        <location evidence="1">Membrane</location>
        <topology evidence="1">Multi-pass membrane protein</topology>
    </subcellularLocation>
</comment>
<feature type="transmembrane region" description="Helical" evidence="9">
    <location>
        <begin position="438"/>
        <end position="457"/>
    </location>
</feature>
<keyword evidence="2" id="KW-0813">Transport</keyword>
<dbReference type="EMBL" id="JBIMZQ010000029">
    <property type="protein sequence ID" value="KAL3663051.1"/>
    <property type="molecule type" value="Genomic_DNA"/>
</dbReference>
<evidence type="ECO:0000256" key="7">
    <source>
        <dbReference type="ARBA" id="ARBA00023286"/>
    </source>
</evidence>
<evidence type="ECO:0000256" key="5">
    <source>
        <dbReference type="ARBA" id="ARBA00023065"/>
    </source>
</evidence>
<dbReference type="PANTHER" id="PTHR45638">
    <property type="entry name" value="CYCLIC NUCLEOTIDE-GATED CATION CHANNEL SUBUNIT A"/>
    <property type="match status" value="1"/>
</dbReference>
<evidence type="ECO:0000256" key="2">
    <source>
        <dbReference type="ARBA" id="ARBA00022448"/>
    </source>
</evidence>
<reference evidence="11 12" key="1">
    <citation type="submission" date="2024-09" db="EMBL/GenBank/DDBJ databases">
        <title>Genome sequencing and assembly of Phytophthora oleae, isolate VK10A, causative agent of rot of olive drupes.</title>
        <authorList>
            <person name="Conti Taguali S."/>
            <person name="Riolo M."/>
            <person name="La Spada F."/>
            <person name="Cacciola S.O."/>
            <person name="Dionisio G."/>
        </authorList>
    </citation>
    <scope>NUCLEOTIDE SEQUENCE [LARGE SCALE GENOMIC DNA]</scope>
    <source>
        <strain evidence="11 12">VK10A</strain>
    </source>
</reference>
<accession>A0ABD3F9A9</accession>
<dbReference type="GO" id="GO:0016020">
    <property type="term" value="C:membrane"/>
    <property type="evidence" value="ECO:0007669"/>
    <property type="project" value="UniProtKB-SubCell"/>
</dbReference>
<feature type="transmembrane region" description="Helical" evidence="9">
    <location>
        <begin position="662"/>
        <end position="680"/>
    </location>
</feature>
<organism evidence="11 12">
    <name type="scientific">Phytophthora oleae</name>
    <dbReference type="NCBI Taxonomy" id="2107226"/>
    <lineage>
        <taxon>Eukaryota</taxon>
        <taxon>Sar</taxon>
        <taxon>Stramenopiles</taxon>
        <taxon>Oomycota</taxon>
        <taxon>Peronosporomycetes</taxon>
        <taxon>Peronosporales</taxon>
        <taxon>Peronosporaceae</taxon>
        <taxon>Phytophthora</taxon>
    </lineage>
</organism>
<feature type="transmembrane region" description="Helical" evidence="9">
    <location>
        <begin position="163"/>
        <end position="183"/>
    </location>
</feature>
<keyword evidence="12" id="KW-1185">Reference proteome</keyword>